<accession>A0A9D9EI03</accession>
<comment type="caution">
    <text evidence="1">The sequence shown here is derived from an EMBL/GenBank/DDBJ whole genome shotgun (WGS) entry which is preliminary data.</text>
</comment>
<dbReference type="Proteomes" id="UP000810252">
    <property type="component" value="Unassembled WGS sequence"/>
</dbReference>
<gene>
    <name evidence="1" type="ORF">IAC29_04155</name>
</gene>
<organism evidence="1 2">
    <name type="scientific">Candidatus Cryptobacteroides merdigallinarum</name>
    <dbReference type="NCBI Taxonomy" id="2840770"/>
    <lineage>
        <taxon>Bacteria</taxon>
        <taxon>Pseudomonadati</taxon>
        <taxon>Bacteroidota</taxon>
        <taxon>Bacteroidia</taxon>
        <taxon>Bacteroidales</taxon>
        <taxon>Candidatus Cryptobacteroides</taxon>
    </lineage>
</organism>
<dbReference type="AlphaFoldDB" id="A0A9D9EI03"/>
<dbReference type="EMBL" id="JADIMQ010000059">
    <property type="protein sequence ID" value="MBO8448446.1"/>
    <property type="molecule type" value="Genomic_DNA"/>
</dbReference>
<proteinExistence type="predicted"/>
<evidence type="ECO:0000313" key="1">
    <source>
        <dbReference type="EMBL" id="MBO8448446.1"/>
    </source>
</evidence>
<reference evidence="1" key="2">
    <citation type="journal article" date="2021" name="PeerJ">
        <title>Extensive microbial diversity within the chicken gut microbiome revealed by metagenomics and culture.</title>
        <authorList>
            <person name="Gilroy R."/>
            <person name="Ravi A."/>
            <person name="Getino M."/>
            <person name="Pursley I."/>
            <person name="Horton D.L."/>
            <person name="Alikhan N.F."/>
            <person name="Baker D."/>
            <person name="Gharbi K."/>
            <person name="Hall N."/>
            <person name="Watson M."/>
            <person name="Adriaenssens E.M."/>
            <person name="Foster-Nyarko E."/>
            <person name="Jarju S."/>
            <person name="Secka A."/>
            <person name="Antonio M."/>
            <person name="Oren A."/>
            <person name="Chaudhuri R.R."/>
            <person name="La Ragione R."/>
            <person name="Hildebrand F."/>
            <person name="Pallen M.J."/>
        </authorList>
    </citation>
    <scope>NUCLEOTIDE SEQUENCE</scope>
    <source>
        <strain evidence="1">20514</strain>
    </source>
</reference>
<reference evidence="1" key="1">
    <citation type="submission" date="2020-10" db="EMBL/GenBank/DDBJ databases">
        <authorList>
            <person name="Gilroy R."/>
        </authorList>
    </citation>
    <scope>NUCLEOTIDE SEQUENCE</scope>
    <source>
        <strain evidence="1">20514</strain>
    </source>
</reference>
<sequence>MREEKHTTLYRDKNPDAARCIDVSIEDGLVEFGQQDIGPLCEEMFGDSDYERIIFNLPARQLRAAMHVKTDGELLAVLKRDYGTEDAFDRFSKFVHDNHLEYDVYCG</sequence>
<evidence type="ECO:0000313" key="2">
    <source>
        <dbReference type="Proteomes" id="UP000810252"/>
    </source>
</evidence>
<name>A0A9D9EI03_9BACT</name>
<protein>
    <submittedName>
        <fullName evidence="1">Uncharacterized protein</fullName>
    </submittedName>
</protein>